<comment type="cofactor">
    <cofactor evidence="1">
        <name>thiamine diphosphate</name>
        <dbReference type="ChEBI" id="CHEBI:58937"/>
    </cofactor>
</comment>
<dbReference type="PANTHER" id="PTHR43257:SF2">
    <property type="entry name" value="PYRUVATE DEHYDROGENASE E1 COMPONENT SUBUNIT BETA"/>
    <property type="match status" value="1"/>
</dbReference>
<dbReference type="EMBL" id="FLUQ01000001">
    <property type="protein sequence ID" value="SBV99299.1"/>
    <property type="molecule type" value="Genomic_DNA"/>
</dbReference>
<evidence type="ECO:0000256" key="3">
    <source>
        <dbReference type="ARBA" id="ARBA00023052"/>
    </source>
</evidence>
<dbReference type="Pfam" id="PF02780">
    <property type="entry name" value="Transketolase_C"/>
    <property type="match status" value="1"/>
</dbReference>
<evidence type="ECO:0000313" key="5">
    <source>
        <dbReference type="EMBL" id="SBV99299.1"/>
    </source>
</evidence>
<dbReference type="CDD" id="cd07036">
    <property type="entry name" value="TPP_PYR_E1-PDHc-beta_like"/>
    <property type="match status" value="1"/>
</dbReference>
<dbReference type="InterPro" id="IPR005475">
    <property type="entry name" value="Transketolase-like_Pyr-bd"/>
</dbReference>
<dbReference type="InterPro" id="IPR033248">
    <property type="entry name" value="Transketolase_C"/>
</dbReference>
<evidence type="ECO:0000256" key="1">
    <source>
        <dbReference type="ARBA" id="ARBA00001964"/>
    </source>
</evidence>
<dbReference type="SUPFAM" id="SSF52518">
    <property type="entry name" value="Thiamin diphosphate-binding fold (THDP-binding)"/>
    <property type="match status" value="1"/>
</dbReference>
<dbReference type="Pfam" id="PF02779">
    <property type="entry name" value="Transket_pyr"/>
    <property type="match status" value="1"/>
</dbReference>
<dbReference type="Gene3D" id="3.40.50.970">
    <property type="match status" value="1"/>
</dbReference>
<dbReference type="FunFam" id="3.40.50.970:FF:000001">
    <property type="entry name" value="Pyruvate dehydrogenase E1 beta subunit"/>
    <property type="match status" value="1"/>
</dbReference>
<evidence type="ECO:0000256" key="2">
    <source>
        <dbReference type="ARBA" id="ARBA00023002"/>
    </source>
</evidence>
<feature type="domain" description="Transketolase-like pyrimidine-binding" evidence="4">
    <location>
        <begin position="3"/>
        <end position="178"/>
    </location>
</feature>
<evidence type="ECO:0000259" key="4">
    <source>
        <dbReference type="SMART" id="SM00861"/>
    </source>
</evidence>
<dbReference type="FunFam" id="3.40.50.920:FF:000001">
    <property type="entry name" value="Pyruvate dehydrogenase E1 beta subunit"/>
    <property type="match status" value="1"/>
</dbReference>
<dbReference type="InterPro" id="IPR029061">
    <property type="entry name" value="THDP-binding"/>
</dbReference>
<dbReference type="InterPro" id="IPR009014">
    <property type="entry name" value="Transketo_C/PFOR_II"/>
</dbReference>
<dbReference type="AlphaFoldDB" id="A0A212JIK6"/>
<dbReference type="Gene3D" id="3.40.50.920">
    <property type="match status" value="1"/>
</dbReference>
<dbReference type="EC" id="1.2.4.4" evidence="5"/>
<keyword evidence="2 5" id="KW-0560">Oxidoreductase</keyword>
<reference evidence="5" key="1">
    <citation type="submission" date="2016-04" db="EMBL/GenBank/DDBJ databases">
        <authorList>
            <person name="Evans L.H."/>
            <person name="Alamgir A."/>
            <person name="Owens N."/>
            <person name="Weber N.D."/>
            <person name="Virtaneva K."/>
            <person name="Barbian K."/>
            <person name="Babar A."/>
            <person name="Rosenke K."/>
        </authorList>
    </citation>
    <scope>NUCLEOTIDE SEQUENCE</scope>
    <source>
        <strain evidence="5">86</strain>
    </source>
</reference>
<gene>
    <name evidence="5" type="primary">bfmBAB</name>
    <name evidence="5" type="ORF">KL86DPRO_11559</name>
</gene>
<name>A0A212JIK6_9DELT</name>
<dbReference type="SUPFAM" id="SSF52922">
    <property type="entry name" value="TK C-terminal domain-like"/>
    <property type="match status" value="1"/>
</dbReference>
<dbReference type="NCBIfam" id="NF006667">
    <property type="entry name" value="PRK09212.1"/>
    <property type="match status" value="1"/>
</dbReference>
<accession>A0A212JIK6</accession>
<dbReference type="SMART" id="SM00861">
    <property type="entry name" value="Transket_pyr"/>
    <property type="match status" value="1"/>
</dbReference>
<protein>
    <submittedName>
        <fullName evidence="5">2-oxoisovalerate dehydrogenase subunit beta</fullName>
        <ecNumber evidence="5">1.2.4.4</ecNumber>
    </submittedName>
</protein>
<keyword evidence="3" id="KW-0786">Thiamine pyrophosphate</keyword>
<dbReference type="GO" id="GO:0003863">
    <property type="term" value="F:branched-chain 2-oxo acid dehydrogenase activity"/>
    <property type="evidence" value="ECO:0007669"/>
    <property type="project" value="UniProtKB-EC"/>
</dbReference>
<dbReference type="PANTHER" id="PTHR43257">
    <property type="entry name" value="PYRUVATE DEHYDROGENASE E1 COMPONENT BETA SUBUNIT"/>
    <property type="match status" value="1"/>
</dbReference>
<sequence>MKITVREAVRLALAEEMRRDSRVFVLGEDVGAYGGTLQVTLGLFEEFGPERVIDTPISEVAITGAAIGSAMMGMRPVLEIMFADFIPLALDQILNNAAKMCYSYDGEMCVPMVLRAPFGGGMRSGMHHCQNLEAMFAHIPGIKVVMPTTPEDAKGLLLAAIRDPNPVIYLEHKMLYGVRGDVPEGEYVTPIGKAAIRREGRDLTIVSCGAMVPKAMQAATDLAKEGIEAEVIDLRSILPLDHDAILTSVAKTTRLLIAHEACKTGGIAGEIAAVVAENIIDCLDAPIERVAAPDCPVPFSGTLEDAFLPQASQIVAQAKRMVSRTYA</sequence>
<proteinExistence type="predicted"/>
<organism evidence="5">
    <name type="scientific">uncultured delta proteobacterium</name>
    <dbReference type="NCBI Taxonomy" id="34034"/>
    <lineage>
        <taxon>Bacteria</taxon>
        <taxon>Deltaproteobacteria</taxon>
        <taxon>environmental samples</taxon>
    </lineage>
</organism>